<dbReference type="Pfam" id="PF03009">
    <property type="entry name" value="GDPD"/>
    <property type="match status" value="1"/>
</dbReference>
<sequence>MPVRLLVVLGPQVFGVFLVLLAITRNLQTSVLALAFLGACVYHFRIAPVSEKAVEAVLGRSRVVGHRGASRQAPENTIAAIRTAKKNGADSVEFDLEYTKDGVPILLHDDTVDRTTDGTGNIKDLTFAEVQQLDAAAKHPEASKFKGERIPTLEEAVKESLQLGMVMYIDVKRLPDNSAETLHTLFQKYPGLYQSAVVVSFLPEVIYKIRSEDPAIVTALTWRPRVISYVSVDGEPRYTQTWKHVMHSVLDVVFEYVLHYWLWYIEGVSAVNINNHCISREYVKFWADRGCRMLVWTVNDQDEKDFFSNTLGVIYMTDDLPPQS</sequence>
<dbReference type="PANTHER" id="PTHR46320">
    <property type="entry name" value="GLYCEROPHOSPHODIESTER PHOSPHODIESTERASE 1"/>
    <property type="match status" value="1"/>
</dbReference>
<dbReference type="GO" id="GO:0070291">
    <property type="term" value="P:N-acylethanolamine metabolic process"/>
    <property type="evidence" value="ECO:0007669"/>
    <property type="project" value="TreeGrafter"/>
</dbReference>
<dbReference type="GeneID" id="109463335"/>
<dbReference type="RefSeq" id="XP_019615667.1">
    <property type="nucleotide sequence ID" value="XM_019760108.1"/>
</dbReference>
<dbReference type="InterPro" id="IPR030395">
    <property type="entry name" value="GP_PDE_dom"/>
</dbReference>
<dbReference type="GO" id="GO:0008889">
    <property type="term" value="F:glycerophosphodiester phosphodiesterase activity"/>
    <property type="evidence" value="ECO:0007669"/>
    <property type="project" value="TreeGrafter"/>
</dbReference>
<dbReference type="GO" id="GO:0006580">
    <property type="term" value="P:ethanolamine metabolic process"/>
    <property type="evidence" value="ECO:0007669"/>
    <property type="project" value="TreeGrafter"/>
</dbReference>
<accession>A0A6P4YA19</accession>
<gene>
    <name evidence="4" type="primary">LOC109463335</name>
</gene>
<dbReference type="InterPro" id="IPR017946">
    <property type="entry name" value="PLC-like_Pdiesterase_TIM-brl"/>
</dbReference>
<name>A0A6P4YA19_BRABE</name>
<dbReference type="PROSITE" id="PS51704">
    <property type="entry name" value="GP_PDE"/>
    <property type="match status" value="1"/>
</dbReference>
<dbReference type="CDD" id="cd08573">
    <property type="entry name" value="GDPD_GDE1"/>
    <property type="match status" value="1"/>
</dbReference>
<dbReference type="OrthoDB" id="197419at2759"/>
<evidence type="ECO:0000313" key="3">
    <source>
        <dbReference type="Proteomes" id="UP000515135"/>
    </source>
</evidence>
<feature type="domain" description="GP-PDE" evidence="2">
    <location>
        <begin position="61"/>
        <end position="324"/>
    </location>
</feature>
<protein>
    <submittedName>
        <fullName evidence="4">Glycerophosphodiester phosphodiesterase 1-like</fullName>
    </submittedName>
</protein>
<evidence type="ECO:0000313" key="4">
    <source>
        <dbReference type="RefSeq" id="XP_019615667.1"/>
    </source>
</evidence>
<dbReference type="AlphaFoldDB" id="A0A6P4YA19"/>
<dbReference type="SUPFAM" id="SSF51695">
    <property type="entry name" value="PLC-like phosphodiesterases"/>
    <property type="match status" value="1"/>
</dbReference>
<evidence type="ECO:0000256" key="1">
    <source>
        <dbReference type="ARBA" id="ARBA00007277"/>
    </source>
</evidence>
<dbReference type="GO" id="GO:0005886">
    <property type="term" value="C:plasma membrane"/>
    <property type="evidence" value="ECO:0007669"/>
    <property type="project" value="TreeGrafter"/>
</dbReference>
<evidence type="ECO:0000259" key="2">
    <source>
        <dbReference type="PROSITE" id="PS51704"/>
    </source>
</evidence>
<proteinExistence type="inferred from homology"/>
<dbReference type="KEGG" id="bbel:109463335"/>
<keyword evidence="3" id="KW-1185">Reference proteome</keyword>
<reference evidence="4" key="1">
    <citation type="submission" date="2025-08" db="UniProtKB">
        <authorList>
            <consortium name="RefSeq"/>
        </authorList>
    </citation>
    <scope>IDENTIFICATION</scope>
    <source>
        <tissue evidence="4">Gonad</tissue>
    </source>
</reference>
<comment type="similarity">
    <text evidence="1">Belongs to the glycerophosphoryl diester phosphodiesterase family.</text>
</comment>
<dbReference type="Gene3D" id="3.20.20.190">
    <property type="entry name" value="Phosphatidylinositol (PI) phosphodiesterase"/>
    <property type="match status" value="1"/>
</dbReference>
<organism evidence="3 4">
    <name type="scientific">Branchiostoma belcheri</name>
    <name type="common">Amphioxus</name>
    <dbReference type="NCBI Taxonomy" id="7741"/>
    <lineage>
        <taxon>Eukaryota</taxon>
        <taxon>Metazoa</taxon>
        <taxon>Chordata</taxon>
        <taxon>Cephalochordata</taxon>
        <taxon>Leptocardii</taxon>
        <taxon>Amphioxiformes</taxon>
        <taxon>Branchiostomatidae</taxon>
        <taxon>Branchiostoma</taxon>
    </lineage>
</organism>
<dbReference type="PANTHER" id="PTHR46320:SF1">
    <property type="entry name" value="GLYCEROPHOSPHODIESTER PHOSPHODIESTERASE 1"/>
    <property type="match status" value="1"/>
</dbReference>
<dbReference type="GO" id="GO:0006644">
    <property type="term" value="P:phospholipid metabolic process"/>
    <property type="evidence" value="ECO:0007669"/>
    <property type="project" value="TreeGrafter"/>
</dbReference>
<dbReference type="Proteomes" id="UP000515135">
    <property type="component" value="Unplaced"/>
</dbReference>